<dbReference type="Proteomes" id="UP000290174">
    <property type="component" value="Unassembled WGS sequence"/>
</dbReference>
<proteinExistence type="predicted"/>
<dbReference type="InterPro" id="IPR008613">
    <property type="entry name" value="Excalibur_Ca-bd_domain"/>
</dbReference>
<keyword evidence="2" id="KW-0472">Membrane</keyword>
<evidence type="ECO:0000256" key="1">
    <source>
        <dbReference type="SAM" id="MobiDB-lite"/>
    </source>
</evidence>
<accession>A0A4Q0Q7Z8</accession>
<dbReference type="SMART" id="SM00894">
    <property type="entry name" value="Excalibur"/>
    <property type="match status" value="1"/>
</dbReference>
<feature type="compositionally biased region" description="Basic and acidic residues" evidence="1">
    <location>
        <begin position="98"/>
        <end position="110"/>
    </location>
</feature>
<feature type="transmembrane region" description="Helical" evidence="2">
    <location>
        <begin position="46"/>
        <end position="64"/>
    </location>
</feature>
<comment type="caution">
    <text evidence="4">The sequence shown here is derived from an EMBL/GenBank/DDBJ whole genome shotgun (WGS) entry which is preliminary data.</text>
</comment>
<keyword evidence="2" id="KW-1133">Transmembrane helix</keyword>
<feature type="region of interest" description="Disordered" evidence="1">
    <location>
        <begin position="98"/>
        <end position="134"/>
    </location>
</feature>
<organism evidence="4 5">
    <name type="scientific">Bradyrhizobium zhanjiangense</name>
    <dbReference type="NCBI Taxonomy" id="1325107"/>
    <lineage>
        <taxon>Bacteria</taxon>
        <taxon>Pseudomonadati</taxon>
        <taxon>Pseudomonadota</taxon>
        <taxon>Alphaproteobacteria</taxon>
        <taxon>Hyphomicrobiales</taxon>
        <taxon>Nitrobacteraceae</taxon>
        <taxon>Bradyrhizobium</taxon>
    </lineage>
</organism>
<evidence type="ECO:0000256" key="2">
    <source>
        <dbReference type="SAM" id="Phobius"/>
    </source>
</evidence>
<feature type="domain" description="Excalibur calcium-binding" evidence="3">
    <location>
        <begin position="79"/>
        <end position="115"/>
    </location>
</feature>
<sequence length="134" mass="14761">MPHLPNPNPVRSGPGPERRLRDIQRRFRAVSARHDRANELRWGKRAAAAFVAVAIVFAVGWGLGSSPWPVTTTLKHIASAPNCDFARLVGLAPARRGEPGYWKHHDRDGDGVACEPWRPRRGDVSPLTTATNSD</sequence>
<reference evidence="4 5" key="1">
    <citation type="submission" date="2018-11" db="EMBL/GenBank/DDBJ databases">
        <title>Bradyrhizobium sp. nov., isolated from effective nodules of peanut in China.</title>
        <authorList>
            <person name="Li Y."/>
        </authorList>
    </citation>
    <scope>NUCLEOTIDE SEQUENCE [LARGE SCALE GENOMIC DNA]</scope>
    <source>
        <strain evidence="4 5">CCBAU 51770</strain>
    </source>
</reference>
<gene>
    <name evidence="4" type="ORF">EAS61_36815</name>
</gene>
<dbReference type="Pfam" id="PF05901">
    <property type="entry name" value="Excalibur"/>
    <property type="match status" value="1"/>
</dbReference>
<dbReference type="AlphaFoldDB" id="A0A4Q0Q7Z8"/>
<name>A0A4Q0Q7Z8_9BRAD</name>
<evidence type="ECO:0000313" key="5">
    <source>
        <dbReference type="Proteomes" id="UP000290174"/>
    </source>
</evidence>
<dbReference type="RefSeq" id="WP_128957108.1">
    <property type="nucleotide sequence ID" value="NZ_RKMK01000061.1"/>
</dbReference>
<dbReference type="EMBL" id="RKMK01000061">
    <property type="protein sequence ID" value="RXG85151.1"/>
    <property type="molecule type" value="Genomic_DNA"/>
</dbReference>
<keyword evidence="2" id="KW-0812">Transmembrane</keyword>
<evidence type="ECO:0000313" key="4">
    <source>
        <dbReference type="EMBL" id="RXG85151.1"/>
    </source>
</evidence>
<protein>
    <recommendedName>
        <fullName evidence="3">Excalibur calcium-binding domain-containing protein</fullName>
    </recommendedName>
</protein>
<evidence type="ECO:0000259" key="3">
    <source>
        <dbReference type="SMART" id="SM00894"/>
    </source>
</evidence>